<sequence>MIQEMQKCSQKDENYQNQMNLIKEIQELIDQAKKYQCQSNLFNQTIMVYQQHVENIEYFKQNIQTKSQDLTVKSEQLKSQFSKLSNILKEYGNTFENNSIQLKKYCNIKQLEDEIIKLKETNTNLENESNALQSQIENNFISSKQQDYEEKLKETNEKLLLKENELKDLKEQHQQIILDNNNLKKQYELDKTMMIKKFEDEQNKVKQEFNQNLTQKKQELQEALNKLDQINKVKFEQEKQKKIELEKIQLYSKSLLFSNTYKHTNCQVSEGGKVVAEVSNNGWFFCLCEQAIPKTGKIQFAFQMINGSTFMVGIGYREIMQKNNYHNCYKTGTYLIVQDGYTYSHNNKDQYEKRLSFGFTNNDIIIIEISIEHKYIKWSRQNNPQATFVLLDIDVSQELYPCVGVVNQSKIKLLDNIPF</sequence>
<dbReference type="Proteomes" id="UP000688137">
    <property type="component" value="Unassembled WGS sequence"/>
</dbReference>
<dbReference type="EMBL" id="CAJJDM010000216">
    <property type="protein sequence ID" value="CAD8117717.1"/>
    <property type="molecule type" value="Genomic_DNA"/>
</dbReference>
<evidence type="ECO:0000313" key="2">
    <source>
        <dbReference type="EMBL" id="CAD8117717.1"/>
    </source>
</evidence>
<accession>A0A8S1QSW6</accession>
<organism evidence="2 3">
    <name type="scientific">Paramecium primaurelia</name>
    <dbReference type="NCBI Taxonomy" id="5886"/>
    <lineage>
        <taxon>Eukaryota</taxon>
        <taxon>Sar</taxon>
        <taxon>Alveolata</taxon>
        <taxon>Ciliophora</taxon>
        <taxon>Intramacronucleata</taxon>
        <taxon>Oligohymenophorea</taxon>
        <taxon>Peniculida</taxon>
        <taxon>Parameciidae</taxon>
        <taxon>Paramecium</taxon>
    </lineage>
</organism>
<evidence type="ECO:0000256" key="1">
    <source>
        <dbReference type="SAM" id="Coils"/>
    </source>
</evidence>
<comment type="caution">
    <text evidence="2">The sequence shown here is derived from an EMBL/GenBank/DDBJ whole genome shotgun (WGS) entry which is preliminary data.</text>
</comment>
<evidence type="ECO:0000313" key="3">
    <source>
        <dbReference type="Proteomes" id="UP000688137"/>
    </source>
</evidence>
<keyword evidence="3" id="KW-1185">Reference proteome</keyword>
<proteinExistence type="predicted"/>
<protein>
    <submittedName>
        <fullName evidence="2">Uncharacterized protein</fullName>
    </submittedName>
</protein>
<keyword evidence="1" id="KW-0175">Coiled coil</keyword>
<reference evidence="2" key="1">
    <citation type="submission" date="2021-01" db="EMBL/GenBank/DDBJ databases">
        <authorList>
            <consortium name="Genoscope - CEA"/>
            <person name="William W."/>
        </authorList>
    </citation>
    <scope>NUCLEOTIDE SEQUENCE</scope>
</reference>
<feature type="coiled-coil region" evidence="1">
    <location>
        <begin position="108"/>
        <end position="240"/>
    </location>
</feature>
<gene>
    <name evidence="2" type="ORF">PPRIM_AZ9-3.1.T2070017</name>
</gene>
<dbReference type="AlphaFoldDB" id="A0A8S1QSW6"/>
<name>A0A8S1QSW6_PARPR</name>